<accession>R7AJB7</accession>
<feature type="domain" description="Bacterial sugar transferase" evidence="3">
    <location>
        <begin position="35"/>
        <end position="227"/>
    </location>
</feature>
<feature type="transmembrane region" description="Helical" evidence="2">
    <location>
        <begin position="37"/>
        <end position="61"/>
    </location>
</feature>
<dbReference type="AlphaFoldDB" id="R7AJB7"/>
<evidence type="ECO:0000313" key="4">
    <source>
        <dbReference type="EMBL" id="CDD58465.1"/>
    </source>
</evidence>
<proteinExistence type="inferred from homology"/>
<reference evidence="4" key="1">
    <citation type="submission" date="2012-11" db="EMBL/GenBank/DDBJ databases">
        <title>Dependencies among metagenomic species, viruses, plasmids and units of genetic variation.</title>
        <authorList>
            <person name="Nielsen H.B."/>
            <person name="Almeida M."/>
            <person name="Juncker A.S."/>
            <person name="Rasmussen S."/>
            <person name="Li J."/>
            <person name="Sunagawa S."/>
            <person name="Plichta D."/>
            <person name="Gautier L."/>
            <person name="Le Chatelier E."/>
            <person name="Peletier E."/>
            <person name="Bonde I."/>
            <person name="Nielsen T."/>
            <person name="Manichanh C."/>
            <person name="Arumugam M."/>
            <person name="Batto J."/>
            <person name="Santos M.B.Q.D."/>
            <person name="Blom N."/>
            <person name="Borruel N."/>
            <person name="Burgdorf K.S."/>
            <person name="Boumezbeur F."/>
            <person name="Casellas F."/>
            <person name="Dore J."/>
            <person name="Guarner F."/>
            <person name="Hansen T."/>
            <person name="Hildebrand F."/>
            <person name="Kaas R.S."/>
            <person name="Kennedy S."/>
            <person name="Kristiansen K."/>
            <person name="Kultima J.R."/>
            <person name="Leonard P."/>
            <person name="Levenez F."/>
            <person name="Lund O."/>
            <person name="Moumen B."/>
            <person name="Le Paslier D."/>
            <person name="Pons N."/>
            <person name="Pedersen O."/>
            <person name="Prifti E."/>
            <person name="Qin J."/>
            <person name="Raes J."/>
            <person name="Tap J."/>
            <person name="Tims S."/>
            <person name="Ussery D.W."/>
            <person name="Yamada T."/>
            <person name="MetaHit consortium"/>
            <person name="Renault P."/>
            <person name="Sicheritz-Ponten T."/>
            <person name="Bork P."/>
            <person name="Wang J."/>
            <person name="Brunak S."/>
            <person name="Ehrlich S.D."/>
        </authorList>
    </citation>
    <scope>NUCLEOTIDE SEQUENCE [LARGE SCALE GENOMIC DNA]</scope>
</reference>
<organism evidence="4 5">
    <name type="scientific">Bacteroides pectinophilus CAG:437</name>
    <dbReference type="NCBI Taxonomy" id="1263051"/>
    <lineage>
        <taxon>Bacteria</taxon>
        <taxon>Bacillati</taxon>
        <taxon>Bacillota</taxon>
        <taxon>Clostridia</taxon>
        <taxon>Eubacteriales</taxon>
    </lineage>
</organism>
<dbReference type="InterPro" id="IPR003362">
    <property type="entry name" value="Bact_transf"/>
</dbReference>
<evidence type="ECO:0000256" key="2">
    <source>
        <dbReference type="SAM" id="Phobius"/>
    </source>
</evidence>
<evidence type="ECO:0000259" key="3">
    <source>
        <dbReference type="Pfam" id="PF02397"/>
    </source>
</evidence>
<keyword evidence="2" id="KW-0472">Membrane</keyword>
<evidence type="ECO:0000256" key="1">
    <source>
        <dbReference type="ARBA" id="ARBA00006464"/>
    </source>
</evidence>
<protein>
    <recommendedName>
        <fullName evidence="3">Bacterial sugar transferase domain-containing protein</fullName>
    </recommendedName>
</protein>
<dbReference type="PANTHER" id="PTHR30576:SF0">
    <property type="entry name" value="UNDECAPRENYL-PHOSPHATE N-ACETYLGALACTOSAMINYL 1-PHOSPHATE TRANSFERASE-RELATED"/>
    <property type="match status" value="1"/>
</dbReference>
<dbReference type="EMBL" id="CBHH010000057">
    <property type="protein sequence ID" value="CDD58465.1"/>
    <property type="molecule type" value="Genomic_DNA"/>
</dbReference>
<evidence type="ECO:0000313" key="5">
    <source>
        <dbReference type="Proteomes" id="UP000018141"/>
    </source>
</evidence>
<dbReference type="PANTHER" id="PTHR30576">
    <property type="entry name" value="COLANIC BIOSYNTHESIS UDP-GLUCOSE LIPID CARRIER TRANSFERASE"/>
    <property type="match status" value="1"/>
</dbReference>
<gene>
    <name evidence="4" type="ORF">BN656_02096</name>
</gene>
<sequence length="228" mass="26026">MLLKKWDMLPAFMQTESVREYYDILSHKKISLIVKRLFDIAASFVLLIILSPFMLIIALLIKADSHGPVFFRQERVTQYGRTFRIFKFRTMVDGADRKGSLVTVGNDSRITRMGQLLRKIRLDELPQLINVLTGDMTFVGTRPEVRKYVEAYTDEMNATLLLPAGITSRASIRYKDEDELLDGADDVDKVYTQEVLPGKMAYNLESIKGFSCISELATMFETVAAVFM</sequence>
<comment type="similarity">
    <text evidence="1">Belongs to the bacterial sugar transferase family.</text>
</comment>
<keyword evidence="2" id="KW-0812">Transmembrane</keyword>
<name>R7AJB7_9FIRM</name>
<dbReference type="Proteomes" id="UP000018141">
    <property type="component" value="Unassembled WGS sequence"/>
</dbReference>
<comment type="caution">
    <text evidence="4">The sequence shown here is derived from an EMBL/GenBank/DDBJ whole genome shotgun (WGS) entry which is preliminary data.</text>
</comment>
<dbReference type="Pfam" id="PF02397">
    <property type="entry name" value="Bac_transf"/>
    <property type="match status" value="1"/>
</dbReference>
<dbReference type="GO" id="GO:0016780">
    <property type="term" value="F:phosphotransferase activity, for other substituted phosphate groups"/>
    <property type="evidence" value="ECO:0007669"/>
    <property type="project" value="TreeGrafter"/>
</dbReference>
<keyword evidence="2" id="KW-1133">Transmembrane helix</keyword>